<name>A0A8H3TV46_9TREE</name>
<dbReference type="Proteomes" id="UP000620104">
    <property type="component" value="Unassembled WGS sequence"/>
</dbReference>
<evidence type="ECO:0000313" key="2">
    <source>
        <dbReference type="Proteomes" id="UP000620104"/>
    </source>
</evidence>
<accession>A0A8H3TV46</accession>
<keyword evidence="2" id="KW-1185">Reference proteome</keyword>
<sequence length="543" mass="62782">MSSGAAFKSHYIRAFARPKFFRLLVALLSIIGLFRLISKAFPSPDSDHLHPSDLLDSLGKGLPKWGFGSNSSLGSLGAMGRALHLSRSSATSERDGKRAQVVLDNSDYKRAGEWCTEEEYLDGEWVLREEEVTLDNIRRIYKYTDRGALKCLSKESAYGVDPEEDEPEHYARILETAQYEYRPRSGCKRHEWNRWNFAKYCLRTKAGCSIVGDSLADQIYTAVQYSMVTAEDSLFDIWGSPSLIFNISVNRNHRDAQKLLAEAGVSPDRLDRPIFNYYREHHIVHRSDLDNAFSRFYDYVPWTGGPNYAESGWIFDRSWWYDKIKEQLGLPLRLVPKNGNEAIPLEEKSMVAFSTGPHWAWHELWPKHIDGSKKDYEDMMRGFVGAFDTVLNNVTELAKDNKILAWWRSNVPGHIDCWQYDLPDNERKTHLSDLDPKKTSYNWNWYTIMDGFVASHLGYKPSDSNQYLRPTKYAMRFLDFWNMSLKRPDAHLKPAIDCMHFCSPSVPEEWLSFLWHMMVTAAVNDDYDDVPESDSWFMAAMAK</sequence>
<protein>
    <submittedName>
        <fullName evidence="1">Uncharacterized protein</fullName>
    </submittedName>
</protein>
<proteinExistence type="predicted"/>
<evidence type="ECO:0000313" key="1">
    <source>
        <dbReference type="EMBL" id="GHJ88111.1"/>
    </source>
</evidence>
<dbReference type="EMBL" id="BLZA01000028">
    <property type="protein sequence ID" value="GHJ88111.1"/>
    <property type="molecule type" value="Genomic_DNA"/>
</dbReference>
<dbReference type="AlphaFoldDB" id="A0A8H3TV46"/>
<reference evidence="1" key="1">
    <citation type="submission" date="2020-07" db="EMBL/GenBank/DDBJ databases">
        <title>Draft Genome Sequence of a Deep-Sea Yeast, Naganishia (Cryptococcus) liquefaciens strain N6.</title>
        <authorList>
            <person name="Han Y.W."/>
            <person name="Kajitani R."/>
            <person name="Morimoto H."/>
            <person name="Parhat M."/>
            <person name="Tsubouchi H."/>
            <person name="Bakenova O."/>
            <person name="Ogata M."/>
            <person name="Argunhan B."/>
            <person name="Aoki R."/>
            <person name="Kajiwara S."/>
            <person name="Itoh T."/>
            <person name="Iwasaki H."/>
        </authorList>
    </citation>
    <scope>NUCLEOTIDE SEQUENCE</scope>
    <source>
        <strain evidence="1">N6</strain>
    </source>
</reference>
<dbReference type="OrthoDB" id="630188at2759"/>
<comment type="caution">
    <text evidence="1">The sequence shown here is derived from an EMBL/GenBank/DDBJ whole genome shotgun (WGS) entry which is preliminary data.</text>
</comment>
<organism evidence="1 2">
    <name type="scientific">Naganishia liquefaciens</name>
    <dbReference type="NCBI Taxonomy" id="104408"/>
    <lineage>
        <taxon>Eukaryota</taxon>
        <taxon>Fungi</taxon>
        <taxon>Dikarya</taxon>
        <taxon>Basidiomycota</taxon>
        <taxon>Agaricomycotina</taxon>
        <taxon>Tremellomycetes</taxon>
        <taxon>Filobasidiales</taxon>
        <taxon>Filobasidiaceae</taxon>
        <taxon>Naganishia</taxon>
    </lineage>
</organism>
<gene>
    <name evidence="1" type="ORF">NliqN6_4513</name>
</gene>